<keyword evidence="3" id="KW-1185">Reference proteome</keyword>
<keyword evidence="2" id="KW-0808">Transferase</keyword>
<protein>
    <submittedName>
        <fullName evidence="2">GCN5-related N-acetyltransferase</fullName>
    </submittedName>
</protein>
<dbReference type="EMBL" id="CP001804">
    <property type="protein sequence ID" value="ACY15216.1"/>
    <property type="molecule type" value="Genomic_DNA"/>
</dbReference>
<accession>D0LM38</accession>
<dbReference type="HOGENOM" id="CLU_480432_0_0_7"/>
<dbReference type="OrthoDB" id="9808976at2"/>
<dbReference type="Pfam" id="PF13480">
    <property type="entry name" value="Acetyltransf_6"/>
    <property type="match status" value="1"/>
</dbReference>
<evidence type="ECO:0000259" key="1">
    <source>
        <dbReference type="PROSITE" id="PS51186"/>
    </source>
</evidence>
<feature type="domain" description="N-acetyltransferase" evidence="1">
    <location>
        <begin position="400"/>
        <end position="554"/>
    </location>
</feature>
<dbReference type="InterPro" id="IPR016181">
    <property type="entry name" value="Acyl_CoA_acyltransferase"/>
</dbReference>
<proteinExistence type="predicted"/>
<dbReference type="PROSITE" id="PS51186">
    <property type="entry name" value="GNAT"/>
    <property type="match status" value="1"/>
</dbReference>
<sequence>MTIDVSPIRDFAELEALAQPWRELAASGGPGGLFRGPDWLLAWWRAYHQVLHAELFVLAAREGDQLVGLAPLYTRVARRGPGFKVREIRLLGDAGPRPPALDFLFRPGYEDRVGAAWAKHLDACSDDWDVIELEPLRDPSRGRGVLVSRLGNSDYGVRTSHAAGGALRIALGVAGNEVPDEGDSEVVTHYDDVDALRKGLSSLRRLSRLEWAHREESSPLADREAYQLLEEVTLRLGSQHHAHLTRLDDASGEAIAIALVVDDGERAVVLALAVDPQHEEHAPARILTDEARTATERGRAGLDVVPGAVEHGMPSLPTTRQRPVSLQIYSSSTAAAMARTYGAVRQRVEAAREAPGTAAASARAAWAKIRTAAAPVAGYSRMHLYRGELWTRGIAPPENLVLGTLSQDEFDALDETARGEMVKLLHLDEDYCRQKWQRGDIVVLARLQGRPAGIAWCARGAVRVPELDRELHLSADAAYIHDVFVAAAARGRAVAPAMLEHLSGILRQRDVYRSWALIGSDNTASVRAFEKAAYTAVADVVYAHIATVDHIMVRPPDPEAKQLLGLS</sequence>
<evidence type="ECO:0000313" key="2">
    <source>
        <dbReference type="EMBL" id="ACY15216.1"/>
    </source>
</evidence>
<evidence type="ECO:0000313" key="3">
    <source>
        <dbReference type="Proteomes" id="UP000001880"/>
    </source>
</evidence>
<dbReference type="Pfam" id="PF00583">
    <property type="entry name" value="Acetyltransf_1"/>
    <property type="match status" value="1"/>
</dbReference>
<name>D0LM38_HALO1</name>
<dbReference type="Proteomes" id="UP000001880">
    <property type="component" value="Chromosome"/>
</dbReference>
<dbReference type="InterPro" id="IPR038740">
    <property type="entry name" value="BioF2-like_GNAT_dom"/>
</dbReference>
<organism evidence="2 3">
    <name type="scientific">Haliangium ochraceum (strain DSM 14365 / JCM 11303 / SMP-2)</name>
    <dbReference type="NCBI Taxonomy" id="502025"/>
    <lineage>
        <taxon>Bacteria</taxon>
        <taxon>Pseudomonadati</taxon>
        <taxon>Myxococcota</taxon>
        <taxon>Polyangia</taxon>
        <taxon>Haliangiales</taxon>
        <taxon>Kofleriaceae</taxon>
        <taxon>Haliangium</taxon>
    </lineage>
</organism>
<gene>
    <name evidence="2" type="ordered locus">Hoch_2686</name>
</gene>
<reference evidence="2 3" key="1">
    <citation type="journal article" date="2010" name="Stand. Genomic Sci.">
        <title>Complete genome sequence of Haliangium ochraceum type strain (SMP-2).</title>
        <authorList>
            <consortium name="US DOE Joint Genome Institute (JGI-PGF)"/>
            <person name="Ivanova N."/>
            <person name="Daum C."/>
            <person name="Lang E."/>
            <person name="Abt B."/>
            <person name="Kopitz M."/>
            <person name="Saunders E."/>
            <person name="Lapidus A."/>
            <person name="Lucas S."/>
            <person name="Glavina Del Rio T."/>
            <person name="Nolan M."/>
            <person name="Tice H."/>
            <person name="Copeland A."/>
            <person name="Cheng J.F."/>
            <person name="Chen F."/>
            <person name="Bruce D."/>
            <person name="Goodwin L."/>
            <person name="Pitluck S."/>
            <person name="Mavromatis K."/>
            <person name="Pati A."/>
            <person name="Mikhailova N."/>
            <person name="Chen A."/>
            <person name="Palaniappan K."/>
            <person name="Land M."/>
            <person name="Hauser L."/>
            <person name="Chang Y.J."/>
            <person name="Jeffries C.D."/>
            <person name="Detter J.C."/>
            <person name="Brettin T."/>
            <person name="Rohde M."/>
            <person name="Goker M."/>
            <person name="Bristow J."/>
            <person name="Markowitz V."/>
            <person name="Eisen J.A."/>
            <person name="Hugenholtz P."/>
            <person name="Kyrpides N.C."/>
            <person name="Klenk H.P."/>
        </authorList>
    </citation>
    <scope>NUCLEOTIDE SEQUENCE [LARGE SCALE GENOMIC DNA]</scope>
    <source>
        <strain evidence="3">DSM 14365 / CIP 107738 / JCM 11303 / AJ 13395 / SMP-2</strain>
    </source>
</reference>
<dbReference type="eggNOG" id="COG5653">
    <property type="taxonomic scope" value="Bacteria"/>
</dbReference>
<dbReference type="RefSeq" id="WP_012827824.1">
    <property type="nucleotide sequence ID" value="NC_013440.1"/>
</dbReference>
<dbReference type="SUPFAM" id="SSF55729">
    <property type="entry name" value="Acyl-CoA N-acyltransferases (Nat)"/>
    <property type="match status" value="1"/>
</dbReference>
<dbReference type="STRING" id="502025.Hoch_2686"/>
<dbReference type="Gene3D" id="3.40.630.30">
    <property type="match status" value="1"/>
</dbReference>
<dbReference type="GO" id="GO:0016747">
    <property type="term" value="F:acyltransferase activity, transferring groups other than amino-acyl groups"/>
    <property type="evidence" value="ECO:0007669"/>
    <property type="project" value="InterPro"/>
</dbReference>
<dbReference type="KEGG" id="hoh:Hoch_2686"/>
<dbReference type="InterPro" id="IPR000182">
    <property type="entry name" value="GNAT_dom"/>
</dbReference>
<dbReference type="AlphaFoldDB" id="D0LM38"/>